<accession>A0AC35TIC1</accession>
<protein>
    <submittedName>
        <fullName evidence="2">Haloacid dehalogenase-like hydrolase domain-containing protein 3</fullName>
    </submittedName>
</protein>
<organism evidence="1 2">
    <name type="scientific">Rhabditophanes sp. KR3021</name>
    <dbReference type="NCBI Taxonomy" id="114890"/>
    <lineage>
        <taxon>Eukaryota</taxon>
        <taxon>Metazoa</taxon>
        <taxon>Ecdysozoa</taxon>
        <taxon>Nematoda</taxon>
        <taxon>Chromadorea</taxon>
        <taxon>Rhabditida</taxon>
        <taxon>Tylenchina</taxon>
        <taxon>Panagrolaimomorpha</taxon>
        <taxon>Strongyloidoidea</taxon>
        <taxon>Alloionematidae</taxon>
        <taxon>Rhabditophanes</taxon>
    </lineage>
</organism>
<evidence type="ECO:0000313" key="2">
    <source>
        <dbReference type="WBParaSite" id="RSKR_0000085600.1"/>
    </source>
</evidence>
<name>A0AC35TIC1_9BILA</name>
<reference evidence="2" key="1">
    <citation type="submission" date="2016-11" db="UniProtKB">
        <authorList>
            <consortium name="WormBaseParasite"/>
        </authorList>
    </citation>
    <scope>IDENTIFICATION</scope>
    <source>
        <strain evidence="2">KR3021</strain>
    </source>
</reference>
<dbReference type="WBParaSite" id="RSKR_0000085600.1">
    <property type="protein sequence ID" value="RSKR_0000085600.1"/>
    <property type="gene ID" value="RSKR_0000085600"/>
</dbReference>
<sequence length="231" mass="26156">MVCREVVKVVSFDVTNTLIRLKTSPGSIYSCEGAKYGINLNKEAIDSVFRTNFKSLMNERPCFGFGQVDGVKKWWRELMFKSCGLDTNENSNKFVNDLFVKFGEGHFYELINQNSAHILENLHLNGFKLAVVSNSDFRIRYILQHLGIAQYFSRFIISSETGIAKPDVAVFKRLSESFGCQNKNILHIGDSKLLDYDPIIKCGGQGLILADKEDDCLVINNLNKLNQLLIN</sequence>
<evidence type="ECO:0000313" key="1">
    <source>
        <dbReference type="Proteomes" id="UP000095286"/>
    </source>
</evidence>
<dbReference type="Proteomes" id="UP000095286">
    <property type="component" value="Unplaced"/>
</dbReference>
<proteinExistence type="predicted"/>